<dbReference type="PANTHER" id="PTHR31010">
    <property type="entry name" value="RAN-SPECIFIC GTPASE-ACTIVATING PROTEIN 30-RELATED"/>
    <property type="match status" value="1"/>
</dbReference>
<dbReference type="Proteomes" id="UP000076632">
    <property type="component" value="Unassembled WGS sequence"/>
</dbReference>
<dbReference type="PANTHER" id="PTHR31010:SF2">
    <property type="entry name" value="RAN-SPECIFIC GTPASE-ACTIVATING PROTEIN 30"/>
    <property type="match status" value="1"/>
</dbReference>
<sequence>MDIFLGKITQQAMNYAIRSGITITSTYAIRQCSRLLRNVKGNEREELGALQDRLESKIRIISPAIDMIELIAARGNTSLESAVSLTKALRWDIQNLGLRLANAAAAEERARRGSRSASRAQNELEVQLIIRDIRKLLNRIEDAVPLINLAITTSGASLSTSLPSTISPSRLLQASTFLTAGDTQYAMSSARASQIGPAFTLSMYMLFSGHTYRPLDEEGIRETTWKEVIHKARVKLLRVPLNATQDLPSTASNDTDQYQNREGGNASASHIAGDARADEFAYQLLIIEDLDDDRVHTLEDDDAQPGPYEDVRLAGIREVVPIHEISKIFYADTGKILNIGSDEESNNPILLLKRDIHAVPPRRMMERVAVETDWRDDYSEPDTAEGEEKYSSFGDPEQSELDAQLLREEEEASAPPHDDQEEYPHLKPDPWRLPANLDPEWIAFEVYSEATDSDTESEPPASDTNQPASPRPSRQSREQSLDPSLTSALSALQLGVSSPPPATPTGTNKSELIPTPHSASPSRTTLPPPRTPPQTNRSPLPPIRTSLSLLETLIRLTSLQQFQQTSHLAINDELLNFFLQESSTTGAGSDTDARRRARQDARRRVGFDPYDESPVKRRGEDYQAHPAHYSRGNTPYDDGEWEGQYSQYVQESLPQTPPPLFLQQRRHSSRSTTPERYGGSGGGGALPSYSRYIPPPSSSSPADRAKGRQAALRRDTRHIVKQSSPLGRHSPESSPTRLPTSEEP</sequence>
<reference evidence="2 3" key="1">
    <citation type="journal article" date="2016" name="Fungal Biol.">
        <title>The genome of Xylona heveae provides a window into fungal endophytism.</title>
        <authorList>
            <person name="Gazis R."/>
            <person name="Kuo A."/>
            <person name="Riley R."/>
            <person name="LaButti K."/>
            <person name="Lipzen A."/>
            <person name="Lin J."/>
            <person name="Amirebrahimi M."/>
            <person name="Hesse C.N."/>
            <person name="Spatafora J.W."/>
            <person name="Henrissat B."/>
            <person name="Hainaut M."/>
            <person name="Grigoriev I.V."/>
            <person name="Hibbett D.S."/>
        </authorList>
    </citation>
    <scope>NUCLEOTIDE SEQUENCE [LARGE SCALE GENOMIC DNA]</scope>
    <source>
        <strain evidence="2 3">TC161</strain>
    </source>
</reference>
<name>A0A165FIA1_XYLHT</name>
<dbReference type="Pfam" id="PF05508">
    <property type="entry name" value="Ran-binding"/>
    <property type="match status" value="1"/>
</dbReference>
<dbReference type="GO" id="GO:0030695">
    <property type="term" value="F:GTPase regulator activity"/>
    <property type="evidence" value="ECO:0007669"/>
    <property type="project" value="TreeGrafter"/>
</dbReference>
<feature type="region of interest" description="Disordered" evidence="1">
    <location>
        <begin position="449"/>
        <end position="543"/>
    </location>
</feature>
<feature type="region of interest" description="Disordered" evidence="1">
    <location>
        <begin position="373"/>
        <end position="431"/>
    </location>
</feature>
<organism evidence="2 3">
    <name type="scientific">Xylona heveae (strain CBS 132557 / TC161)</name>
    <dbReference type="NCBI Taxonomy" id="1328760"/>
    <lineage>
        <taxon>Eukaryota</taxon>
        <taxon>Fungi</taxon>
        <taxon>Dikarya</taxon>
        <taxon>Ascomycota</taxon>
        <taxon>Pezizomycotina</taxon>
        <taxon>Xylonomycetes</taxon>
        <taxon>Xylonales</taxon>
        <taxon>Xylonaceae</taxon>
        <taxon>Xylona</taxon>
    </lineage>
</organism>
<evidence type="ECO:0000256" key="1">
    <source>
        <dbReference type="SAM" id="MobiDB-lite"/>
    </source>
</evidence>
<evidence type="ECO:0000313" key="3">
    <source>
        <dbReference type="Proteomes" id="UP000076632"/>
    </source>
</evidence>
<feature type="compositionally biased region" description="Polar residues" evidence="1">
    <location>
        <begin position="481"/>
        <end position="490"/>
    </location>
</feature>
<dbReference type="InterPro" id="IPR008812">
    <property type="entry name" value="Ran_GTP-bd-rel"/>
</dbReference>
<keyword evidence="3" id="KW-1185">Reference proteome</keyword>
<dbReference type="OMA" id="WDPYNES"/>
<dbReference type="GO" id="GO:0005737">
    <property type="term" value="C:cytoplasm"/>
    <property type="evidence" value="ECO:0007669"/>
    <property type="project" value="TreeGrafter"/>
</dbReference>
<feature type="compositionally biased region" description="Basic and acidic residues" evidence="1">
    <location>
        <begin position="591"/>
        <end position="606"/>
    </location>
</feature>
<feature type="compositionally biased region" description="Basic and acidic residues" evidence="1">
    <location>
        <begin position="613"/>
        <end position="623"/>
    </location>
</feature>
<protein>
    <submittedName>
        <fullName evidence="2">Ran-binding-domain-containing protein</fullName>
    </submittedName>
</protein>
<feature type="region of interest" description="Disordered" evidence="1">
    <location>
        <begin position="245"/>
        <end position="267"/>
    </location>
</feature>
<feature type="region of interest" description="Disordered" evidence="1">
    <location>
        <begin position="583"/>
        <end position="744"/>
    </location>
</feature>
<dbReference type="RefSeq" id="XP_018186564.1">
    <property type="nucleotide sequence ID" value="XM_018336188.1"/>
</dbReference>
<evidence type="ECO:0000313" key="2">
    <source>
        <dbReference type="EMBL" id="KZF21009.1"/>
    </source>
</evidence>
<dbReference type="InParanoid" id="A0A165FIA1"/>
<dbReference type="AlphaFoldDB" id="A0A165FIA1"/>
<dbReference type="OrthoDB" id="512915at2759"/>
<dbReference type="EMBL" id="KV407461">
    <property type="protein sequence ID" value="KZF21009.1"/>
    <property type="molecule type" value="Genomic_DNA"/>
</dbReference>
<gene>
    <name evidence="2" type="ORF">L228DRAFT_284091</name>
</gene>
<feature type="compositionally biased region" description="Polar residues" evidence="1">
    <location>
        <begin position="732"/>
        <end position="744"/>
    </location>
</feature>
<dbReference type="GO" id="GO:0005634">
    <property type="term" value="C:nucleus"/>
    <property type="evidence" value="ECO:0007669"/>
    <property type="project" value="TreeGrafter"/>
</dbReference>
<feature type="compositionally biased region" description="Basic and acidic residues" evidence="1">
    <location>
        <begin position="416"/>
        <end position="430"/>
    </location>
</feature>
<dbReference type="GeneID" id="28901325"/>
<proteinExistence type="predicted"/>
<accession>A0A165FIA1</accession>